<dbReference type="SMART" id="SM00398">
    <property type="entry name" value="HMG"/>
    <property type="match status" value="1"/>
</dbReference>
<evidence type="ECO:0000256" key="8">
    <source>
        <dbReference type="SAM" id="MobiDB-lite"/>
    </source>
</evidence>
<dbReference type="AlphaFoldDB" id="A0A914CSZ1"/>
<dbReference type="WBParaSite" id="ACRNAN_scaffold13632.g29224.t1">
    <property type="protein sequence ID" value="ACRNAN_scaffold13632.g29224.t1"/>
    <property type="gene ID" value="ACRNAN_scaffold13632.g29224"/>
</dbReference>
<evidence type="ECO:0000256" key="5">
    <source>
        <dbReference type="ARBA" id="ARBA00023125"/>
    </source>
</evidence>
<dbReference type="SUPFAM" id="SSF47095">
    <property type="entry name" value="HMG-box"/>
    <property type="match status" value="1"/>
</dbReference>
<reference evidence="11" key="1">
    <citation type="submission" date="2022-11" db="UniProtKB">
        <authorList>
            <consortium name="WormBaseParasite"/>
        </authorList>
    </citation>
    <scope>IDENTIFICATION</scope>
</reference>
<evidence type="ECO:0000256" key="1">
    <source>
        <dbReference type="ARBA" id="ARBA00004123"/>
    </source>
</evidence>
<keyword evidence="4" id="KW-0862">Zinc</keyword>
<sequence>MFSSRIKSAQNTTPAEETPLLVVKTEPIEESFSSNLTNPNENLTRKSSDLTGIYLTNIFSKDKQNGLTTTKLLPDSDIQIVQATKGKVKGRSRAPIVCPLYPEYLKIFGIQVSEKDGYIAHCFLCNKDLANNGFVRLHTNSIKHKDAERYYRATYPVKEEFSEEISKVTSQTVDTTSSAQPSSVIGLVKEEPQDEVDDAQEKVDEASKLHNMQKRSWVYEAFDIEANNFKCKHCGKKLKRPTHSLMINWGTSDLWHHLRIWHRRIFIDLKSRPKESRPTFDYGQIFAGMPKDALDLILRVGNVNGGEINRIDEEQIKAEENSTSEISRLNFDFPSTSQLATIDKDESMDIKPSEMTKLTSTEDTHSEEQFNVIQKSHKGDHYFYCKVCKHHFVKMQRNSTQRHLNSMSHKKNFQAIAKSLAGPIAGKPTSNAKPFLPEYCKQFDGIQPSSRGPEFYYCSYCKRDLVFTDVSCLEKHVKILYHLVNMAKENVANTVEIDTMTGDPFQRPPPKNYSKNKPEVEKRPKTAFILYLMEERPKLMEANPGVHQTDLFRKLGQMWNQLPQVEKLKYFQEEKRIRRLKKADKVIYRRDRTAKCSFQLAKVPRNLRSKMGIIYPRRS</sequence>
<dbReference type="Pfam" id="PF02892">
    <property type="entry name" value="zf-BED"/>
    <property type="match status" value="1"/>
</dbReference>
<dbReference type="PANTHER" id="PTHR46318:SF3">
    <property type="entry name" value="UPSTREAM BINDING TRANSCRIPTION FACTOR"/>
    <property type="match status" value="1"/>
</dbReference>
<accession>A0A914CSZ1</accession>
<dbReference type="InterPro" id="IPR003656">
    <property type="entry name" value="Znf_BED"/>
</dbReference>
<organism evidence="10 11">
    <name type="scientific">Acrobeloides nanus</name>
    <dbReference type="NCBI Taxonomy" id="290746"/>
    <lineage>
        <taxon>Eukaryota</taxon>
        <taxon>Metazoa</taxon>
        <taxon>Ecdysozoa</taxon>
        <taxon>Nematoda</taxon>
        <taxon>Chromadorea</taxon>
        <taxon>Rhabditida</taxon>
        <taxon>Tylenchina</taxon>
        <taxon>Cephalobomorpha</taxon>
        <taxon>Cephaloboidea</taxon>
        <taxon>Cephalobidae</taxon>
        <taxon>Acrobeloides</taxon>
    </lineage>
</organism>
<keyword evidence="10" id="KW-1185">Reference proteome</keyword>
<dbReference type="InterPro" id="IPR051762">
    <property type="entry name" value="UBF1"/>
</dbReference>
<name>A0A914CSZ1_9BILA</name>
<evidence type="ECO:0000256" key="3">
    <source>
        <dbReference type="ARBA" id="ARBA00022771"/>
    </source>
</evidence>
<dbReference type="Gene3D" id="1.10.30.10">
    <property type="entry name" value="High mobility group box domain"/>
    <property type="match status" value="1"/>
</dbReference>
<dbReference type="Pfam" id="PF00505">
    <property type="entry name" value="HMG_box"/>
    <property type="match status" value="1"/>
</dbReference>
<evidence type="ECO:0000256" key="7">
    <source>
        <dbReference type="PROSITE-ProRule" id="PRU00267"/>
    </source>
</evidence>
<dbReference type="GO" id="GO:0008270">
    <property type="term" value="F:zinc ion binding"/>
    <property type="evidence" value="ECO:0007669"/>
    <property type="project" value="UniProtKB-KW"/>
</dbReference>
<evidence type="ECO:0000313" key="10">
    <source>
        <dbReference type="Proteomes" id="UP000887540"/>
    </source>
</evidence>
<keyword evidence="3" id="KW-0863">Zinc-finger</keyword>
<dbReference type="InterPro" id="IPR036910">
    <property type="entry name" value="HMG_box_dom_sf"/>
</dbReference>
<dbReference type="PANTHER" id="PTHR46318">
    <property type="entry name" value="UPSTREAM BINDING TRANSCRIPTION FACTOR"/>
    <property type="match status" value="1"/>
</dbReference>
<dbReference type="GO" id="GO:0003677">
    <property type="term" value="F:DNA binding"/>
    <property type="evidence" value="ECO:0007669"/>
    <property type="project" value="UniProtKB-UniRule"/>
</dbReference>
<keyword evidence="2" id="KW-0479">Metal-binding</keyword>
<dbReference type="InterPro" id="IPR009071">
    <property type="entry name" value="HMG_box_dom"/>
</dbReference>
<feature type="region of interest" description="Disordered" evidence="8">
    <location>
        <begin position="499"/>
        <end position="519"/>
    </location>
</feature>
<protein>
    <submittedName>
        <fullName evidence="11">HMG box domain-containing protein</fullName>
    </submittedName>
</protein>
<dbReference type="GO" id="GO:0005634">
    <property type="term" value="C:nucleus"/>
    <property type="evidence" value="ECO:0007669"/>
    <property type="project" value="UniProtKB-SubCell"/>
</dbReference>
<evidence type="ECO:0000313" key="11">
    <source>
        <dbReference type="WBParaSite" id="ACRNAN_scaffold13632.g29224.t1"/>
    </source>
</evidence>
<evidence type="ECO:0000256" key="6">
    <source>
        <dbReference type="ARBA" id="ARBA00023242"/>
    </source>
</evidence>
<evidence type="ECO:0000256" key="4">
    <source>
        <dbReference type="ARBA" id="ARBA00022833"/>
    </source>
</evidence>
<evidence type="ECO:0000259" key="9">
    <source>
        <dbReference type="PROSITE" id="PS50118"/>
    </source>
</evidence>
<proteinExistence type="predicted"/>
<comment type="subcellular location">
    <subcellularLocation>
        <location evidence="1">Nucleus</location>
    </subcellularLocation>
</comment>
<dbReference type="PROSITE" id="PS50118">
    <property type="entry name" value="HMG_BOX_2"/>
    <property type="match status" value="1"/>
</dbReference>
<evidence type="ECO:0000256" key="2">
    <source>
        <dbReference type="ARBA" id="ARBA00022723"/>
    </source>
</evidence>
<feature type="DNA-binding region" description="HMG box" evidence="7">
    <location>
        <begin position="521"/>
        <end position="589"/>
    </location>
</feature>
<keyword evidence="6 7" id="KW-0539">Nucleus</keyword>
<keyword evidence="5 7" id="KW-0238">DNA-binding</keyword>
<feature type="domain" description="HMG box" evidence="9">
    <location>
        <begin position="521"/>
        <end position="589"/>
    </location>
</feature>
<dbReference type="Proteomes" id="UP000887540">
    <property type="component" value="Unplaced"/>
</dbReference>